<protein>
    <submittedName>
        <fullName evidence="1">Uncharacterized protein</fullName>
    </submittedName>
</protein>
<evidence type="ECO:0000313" key="2">
    <source>
        <dbReference type="Proteomes" id="UP000028680"/>
    </source>
</evidence>
<name>A0AAN0RI88_9RHOB</name>
<dbReference type="KEGG" id="ptp:RCA23_c11980"/>
<dbReference type="Proteomes" id="UP000028680">
    <property type="component" value="Chromosome"/>
</dbReference>
<evidence type="ECO:0000313" key="1">
    <source>
        <dbReference type="EMBL" id="AII86745.1"/>
    </source>
</evidence>
<organism evidence="1 2">
    <name type="scientific">Planktomarina temperata RCA23</name>
    <dbReference type="NCBI Taxonomy" id="666509"/>
    <lineage>
        <taxon>Bacteria</taxon>
        <taxon>Pseudomonadati</taxon>
        <taxon>Pseudomonadota</taxon>
        <taxon>Alphaproteobacteria</taxon>
        <taxon>Rhodobacterales</taxon>
        <taxon>Paracoccaceae</taxon>
        <taxon>Planktomarina</taxon>
    </lineage>
</organism>
<reference evidence="1 2" key="1">
    <citation type="journal article" date="2014" name="ISME J.">
        <title>Adaptation of an abundant Roseobacter RCA organism to pelagic systems revealed by genomic and transcriptomic analyses.</title>
        <authorList>
            <person name="Voget S."/>
            <person name="Wemheuer B."/>
            <person name="Brinkhoff T."/>
            <person name="Vollmers J."/>
            <person name="Dietrich S."/>
            <person name="Giebel H.A."/>
            <person name="Beardsley C."/>
            <person name="Sardemann C."/>
            <person name="Bakenhus I."/>
            <person name="Billerbeck S."/>
            <person name="Daniel R."/>
            <person name="Simon M."/>
        </authorList>
    </citation>
    <scope>NUCLEOTIDE SEQUENCE [LARGE SCALE GENOMIC DNA]</scope>
    <source>
        <strain evidence="1 2">RCA23</strain>
    </source>
</reference>
<dbReference type="EMBL" id="CP003984">
    <property type="protein sequence ID" value="AII86745.1"/>
    <property type="molecule type" value="Genomic_DNA"/>
</dbReference>
<accession>A0AAN0RI88</accession>
<gene>
    <name evidence="1" type="ORF">RCA23_c11980</name>
</gene>
<dbReference type="AlphaFoldDB" id="A0AAN0RI88"/>
<sequence>MAFLDKHQLTEIRTNSDQKAEQHLSHVYGATLGPALYRSCARVWGTGPAVTSARLSNTKELVKAAWLLRDSIAGVLIRKEGLSFLPIYLSSEALAYKLCGKSDFWISFNEIKGELKSLLQHP</sequence>
<proteinExistence type="predicted"/>
<keyword evidence="2" id="KW-1185">Reference proteome</keyword>